<feature type="transmembrane region" description="Helical" evidence="6">
    <location>
        <begin position="403"/>
        <end position="422"/>
    </location>
</feature>
<feature type="transmembrane region" description="Helical" evidence="6">
    <location>
        <begin position="246"/>
        <end position="269"/>
    </location>
</feature>
<dbReference type="GO" id="GO:0022857">
    <property type="term" value="F:transmembrane transporter activity"/>
    <property type="evidence" value="ECO:0007669"/>
    <property type="project" value="InterPro"/>
</dbReference>
<dbReference type="VEuPathDB" id="FungiDB:CH63R_05467"/>
<proteinExistence type="predicted"/>
<keyword evidence="4 6" id="KW-0472">Membrane</keyword>
<feature type="transmembrane region" description="Helical" evidence="6">
    <location>
        <begin position="208"/>
        <end position="225"/>
    </location>
</feature>
<accession>A0A1B7YCN3</accession>
<dbReference type="GeneID" id="28864549"/>
<evidence type="ECO:0000313" key="9">
    <source>
        <dbReference type="Proteomes" id="UP000092177"/>
    </source>
</evidence>
<sequence>MTAGPTQSLRSLATAHPEAAACRTRSRRLAAPGTSITTISLLHKTNGGGYSKTLDRVARYCQPPIDDCRVKMATITQQEPALTESYELADASKRAPSRDAPEPATHPEPCDEDGLDRRTLLKLVAAGFSFFMSGVNDGSVGPLLPYMIRDYNISTAVVSIVYGANFLGWFLAALTNTYLSQKFNLGGLLTFGAFFQLLAHALRVWRPPFPFFVVTFWLVCLGQAYQDAGANAYVASVKAAHRWLAFIHALYMAGCLVAPFIATPIASAGETSRWYLFYTFPLAIGAANLALTFCAFRDTIKLGRKSGSPEHGGPQTDAGEKKSASQLVKVTLMDKSMWMISLFFFFLLGASITASGWIVEYLVEIRNGDLGQMGYVPAGFNGGAMLGRLLLAEPTYRLGERRMVLVYVVLCIGFQLVFWLSVAPADEVHSVPNIIAASVAVSFVGFFSGPFFATGISVGSKLFSPEIRPTALSFVFVFGQIGGSIFPVMTGIIASRAGVGILQPVLVALIAGTGISWLLVPNPKQSGNTSLHEE</sequence>
<dbReference type="Gene3D" id="1.20.1250.20">
    <property type="entry name" value="MFS general substrate transporter like domains"/>
    <property type="match status" value="1"/>
</dbReference>
<dbReference type="Pfam" id="PF07690">
    <property type="entry name" value="MFS_1"/>
    <property type="match status" value="1"/>
</dbReference>
<dbReference type="AlphaFoldDB" id="A0A1B7YCN3"/>
<evidence type="ECO:0000256" key="1">
    <source>
        <dbReference type="ARBA" id="ARBA00004141"/>
    </source>
</evidence>
<dbReference type="RefSeq" id="XP_018158292.1">
    <property type="nucleotide sequence ID" value="XM_018300442.1"/>
</dbReference>
<dbReference type="PANTHER" id="PTHR23514:SF16">
    <property type="entry name" value="TRANSPORTER, PUTATIVE (AFU_ORTHOLOGUE AFUA_2G17270)-RELATED"/>
    <property type="match status" value="1"/>
</dbReference>
<dbReference type="PROSITE" id="PS50850">
    <property type="entry name" value="MFS"/>
    <property type="match status" value="1"/>
</dbReference>
<feature type="transmembrane region" description="Helical" evidence="6">
    <location>
        <begin position="471"/>
        <end position="495"/>
    </location>
</feature>
<keyword evidence="9" id="KW-1185">Reference proteome</keyword>
<name>A0A1B7YCN3_COLHI</name>
<comment type="subcellular location">
    <subcellularLocation>
        <location evidence="1">Membrane</location>
        <topology evidence="1">Multi-pass membrane protein</topology>
    </subcellularLocation>
</comment>
<dbReference type="InterPro" id="IPR051788">
    <property type="entry name" value="MFS_Transporter"/>
</dbReference>
<feature type="region of interest" description="Disordered" evidence="5">
    <location>
        <begin position="85"/>
        <end position="113"/>
    </location>
</feature>
<comment type="caution">
    <text evidence="8">The sequence shown here is derived from an EMBL/GenBank/DDBJ whole genome shotgun (WGS) entry which is preliminary data.</text>
</comment>
<evidence type="ECO:0000256" key="6">
    <source>
        <dbReference type="SAM" id="Phobius"/>
    </source>
</evidence>
<evidence type="ECO:0000259" key="7">
    <source>
        <dbReference type="PROSITE" id="PS50850"/>
    </source>
</evidence>
<dbReference type="InterPro" id="IPR020846">
    <property type="entry name" value="MFS_dom"/>
</dbReference>
<feature type="transmembrane region" description="Helical" evidence="6">
    <location>
        <begin position="275"/>
        <end position="296"/>
    </location>
</feature>
<dbReference type="Proteomes" id="UP000092177">
    <property type="component" value="Chromosome 4"/>
</dbReference>
<dbReference type="EMBL" id="LTAN01000004">
    <property type="protein sequence ID" value="OBR09775.1"/>
    <property type="molecule type" value="Genomic_DNA"/>
</dbReference>
<feature type="transmembrane region" description="Helical" evidence="6">
    <location>
        <begin position="370"/>
        <end position="391"/>
    </location>
</feature>
<reference evidence="9" key="1">
    <citation type="journal article" date="2017" name="BMC Genomics">
        <title>Gapless genome assembly of Colletotrichum higginsianum reveals chromosome structure and association of transposable elements with secondary metabolite gene clusters.</title>
        <authorList>
            <person name="Dallery J.-F."/>
            <person name="Lapalu N."/>
            <person name="Zampounis A."/>
            <person name="Pigne S."/>
            <person name="Luyten I."/>
            <person name="Amselem J."/>
            <person name="Wittenberg A.H.J."/>
            <person name="Zhou S."/>
            <person name="de Queiroz M.V."/>
            <person name="Robin G.P."/>
            <person name="Auger A."/>
            <person name="Hainaut M."/>
            <person name="Henrissat B."/>
            <person name="Kim K.-T."/>
            <person name="Lee Y.-H."/>
            <person name="Lespinet O."/>
            <person name="Schwartz D.C."/>
            <person name="Thon M.R."/>
            <person name="O'Connell R.J."/>
        </authorList>
    </citation>
    <scope>NUCLEOTIDE SEQUENCE [LARGE SCALE GENOMIC DNA]</scope>
    <source>
        <strain evidence="9">IMI 349063</strain>
    </source>
</reference>
<dbReference type="FunFam" id="1.20.1250.20:FF:000286">
    <property type="entry name" value="MFS efflux transporter"/>
    <property type="match status" value="1"/>
</dbReference>
<organism evidence="8 9">
    <name type="scientific">Colletotrichum higginsianum (strain IMI 349063)</name>
    <name type="common">Crucifer anthracnose fungus</name>
    <dbReference type="NCBI Taxonomy" id="759273"/>
    <lineage>
        <taxon>Eukaryota</taxon>
        <taxon>Fungi</taxon>
        <taxon>Dikarya</taxon>
        <taxon>Ascomycota</taxon>
        <taxon>Pezizomycotina</taxon>
        <taxon>Sordariomycetes</taxon>
        <taxon>Hypocreomycetidae</taxon>
        <taxon>Glomerellales</taxon>
        <taxon>Glomerellaceae</taxon>
        <taxon>Colletotrichum</taxon>
        <taxon>Colletotrichum destructivum species complex</taxon>
    </lineage>
</organism>
<evidence type="ECO:0000256" key="5">
    <source>
        <dbReference type="SAM" id="MobiDB-lite"/>
    </source>
</evidence>
<feature type="domain" description="Major facilitator superfamily (MFS) profile" evidence="7">
    <location>
        <begin position="122"/>
        <end position="524"/>
    </location>
</feature>
<feature type="compositionally biased region" description="Basic and acidic residues" evidence="5">
    <location>
        <begin position="90"/>
        <end position="101"/>
    </location>
</feature>
<evidence type="ECO:0000313" key="8">
    <source>
        <dbReference type="EMBL" id="OBR09775.1"/>
    </source>
</evidence>
<gene>
    <name evidence="8" type="ORF">CH63R_05467</name>
</gene>
<evidence type="ECO:0000256" key="2">
    <source>
        <dbReference type="ARBA" id="ARBA00022692"/>
    </source>
</evidence>
<evidence type="ECO:0000256" key="3">
    <source>
        <dbReference type="ARBA" id="ARBA00022989"/>
    </source>
</evidence>
<dbReference type="KEGG" id="chig:CH63R_05467"/>
<feature type="transmembrane region" description="Helical" evidence="6">
    <location>
        <begin position="501"/>
        <end position="520"/>
    </location>
</feature>
<feature type="compositionally biased region" description="Polar residues" evidence="5">
    <location>
        <begin position="1"/>
        <end position="11"/>
    </location>
</feature>
<protein>
    <submittedName>
        <fullName evidence="8">Glucose and galactose transporter</fullName>
    </submittedName>
</protein>
<dbReference type="PANTHER" id="PTHR23514">
    <property type="entry name" value="BYPASS OF STOP CODON PROTEIN 6"/>
    <property type="match status" value="1"/>
</dbReference>
<dbReference type="InterPro" id="IPR011701">
    <property type="entry name" value="MFS"/>
</dbReference>
<feature type="transmembrane region" description="Helical" evidence="6">
    <location>
        <begin position="434"/>
        <end position="459"/>
    </location>
</feature>
<keyword evidence="3 6" id="KW-1133">Transmembrane helix</keyword>
<dbReference type="OrthoDB" id="413079at2759"/>
<dbReference type="SUPFAM" id="SSF103473">
    <property type="entry name" value="MFS general substrate transporter"/>
    <property type="match status" value="1"/>
</dbReference>
<feature type="transmembrane region" description="Helical" evidence="6">
    <location>
        <begin position="337"/>
        <end position="358"/>
    </location>
</feature>
<feature type="transmembrane region" description="Helical" evidence="6">
    <location>
        <begin position="151"/>
        <end position="171"/>
    </location>
</feature>
<dbReference type="InterPro" id="IPR036259">
    <property type="entry name" value="MFS_trans_sf"/>
</dbReference>
<evidence type="ECO:0000256" key="4">
    <source>
        <dbReference type="ARBA" id="ARBA00023136"/>
    </source>
</evidence>
<feature type="region of interest" description="Disordered" evidence="5">
    <location>
        <begin position="1"/>
        <end position="21"/>
    </location>
</feature>
<keyword evidence="2 6" id="KW-0812">Transmembrane</keyword>
<dbReference type="GO" id="GO:0016020">
    <property type="term" value="C:membrane"/>
    <property type="evidence" value="ECO:0007669"/>
    <property type="project" value="UniProtKB-SubCell"/>
</dbReference>